<evidence type="ECO:0000256" key="2">
    <source>
        <dbReference type="ARBA" id="ARBA00022679"/>
    </source>
</evidence>
<evidence type="ECO:0000313" key="5">
    <source>
        <dbReference type="Proteomes" id="UP000306918"/>
    </source>
</evidence>
<sequence>MEIIDPLAQAYAAQFSSPEDALLQELAAATQASHPHAHMLSGHVQGKFLEMLSCLLQPRRILEIGTFTGYSALCLAKGLLKDGKIHTIELRDEDASVAQANFNRSIDAGKIILHVGNALSIIPGLNETWDMVFIDADKVNYTQYYQLVLPLVRPGGLIVADNVLFRGQVLQSRPGGITGKNAKAIQEFNEYVQQDASVDKVLLTIRDGLLMIRKK</sequence>
<protein>
    <submittedName>
        <fullName evidence="4">O-methyltransferase</fullName>
    </submittedName>
</protein>
<dbReference type="Proteomes" id="UP000306918">
    <property type="component" value="Unassembled WGS sequence"/>
</dbReference>
<keyword evidence="3" id="KW-0949">S-adenosyl-L-methionine</keyword>
<keyword evidence="2 4" id="KW-0808">Transferase</keyword>
<dbReference type="EMBL" id="STFF01000009">
    <property type="protein sequence ID" value="THU33476.1"/>
    <property type="molecule type" value="Genomic_DNA"/>
</dbReference>
<evidence type="ECO:0000256" key="1">
    <source>
        <dbReference type="ARBA" id="ARBA00022603"/>
    </source>
</evidence>
<dbReference type="InterPro" id="IPR002935">
    <property type="entry name" value="SAM_O-MeTrfase"/>
</dbReference>
<keyword evidence="1 4" id="KW-0489">Methyltransferase</keyword>
<comment type="caution">
    <text evidence="4">The sequence shown here is derived from an EMBL/GenBank/DDBJ whole genome shotgun (WGS) entry which is preliminary data.</text>
</comment>
<proteinExistence type="predicted"/>
<reference evidence="4 5" key="1">
    <citation type="submission" date="2019-04" db="EMBL/GenBank/DDBJ databases">
        <title>Niastella caeni sp. nov., isolated from activated sludge.</title>
        <authorList>
            <person name="Sheng M."/>
        </authorList>
    </citation>
    <scope>NUCLEOTIDE SEQUENCE [LARGE SCALE GENOMIC DNA]</scope>
    <source>
        <strain evidence="4 5">HX-2-15</strain>
    </source>
</reference>
<organism evidence="4 5">
    <name type="scientific">Niastella caeni</name>
    <dbReference type="NCBI Taxonomy" id="2569763"/>
    <lineage>
        <taxon>Bacteria</taxon>
        <taxon>Pseudomonadati</taxon>
        <taxon>Bacteroidota</taxon>
        <taxon>Chitinophagia</taxon>
        <taxon>Chitinophagales</taxon>
        <taxon>Chitinophagaceae</taxon>
        <taxon>Niastella</taxon>
    </lineage>
</organism>
<keyword evidence="5" id="KW-1185">Reference proteome</keyword>
<dbReference type="PANTHER" id="PTHR10509:SF14">
    <property type="entry name" value="CAFFEOYL-COA O-METHYLTRANSFERASE 3-RELATED"/>
    <property type="match status" value="1"/>
</dbReference>
<name>A0A4V6T3M5_9BACT</name>
<dbReference type="SUPFAM" id="SSF53335">
    <property type="entry name" value="S-adenosyl-L-methionine-dependent methyltransferases"/>
    <property type="match status" value="1"/>
</dbReference>
<dbReference type="GO" id="GO:0008171">
    <property type="term" value="F:O-methyltransferase activity"/>
    <property type="evidence" value="ECO:0007669"/>
    <property type="project" value="InterPro"/>
</dbReference>
<dbReference type="CDD" id="cd02440">
    <property type="entry name" value="AdoMet_MTases"/>
    <property type="match status" value="1"/>
</dbReference>
<dbReference type="RefSeq" id="WP_136579964.1">
    <property type="nucleotide sequence ID" value="NZ_STFF01000009.1"/>
</dbReference>
<dbReference type="Gene3D" id="3.40.50.150">
    <property type="entry name" value="Vaccinia Virus protein VP39"/>
    <property type="match status" value="1"/>
</dbReference>
<dbReference type="GO" id="GO:0032259">
    <property type="term" value="P:methylation"/>
    <property type="evidence" value="ECO:0007669"/>
    <property type="project" value="UniProtKB-KW"/>
</dbReference>
<dbReference type="AlphaFoldDB" id="A0A4V6T3M5"/>
<dbReference type="PROSITE" id="PS51682">
    <property type="entry name" value="SAM_OMT_I"/>
    <property type="match status" value="1"/>
</dbReference>
<evidence type="ECO:0000256" key="3">
    <source>
        <dbReference type="ARBA" id="ARBA00022691"/>
    </source>
</evidence>
<dbReference type="OrthoDB" id="9799672at2"/>
<accession>A0A4V6T3M5</accession>
<dbReference type="GO" id="GO:0008757">
    <property type="term" value="F:S-adenosylmethionine-dependent methyltransferase activity"/>
    <property type="evidence" value="ECO:0007669"/>
    <property type="project" value="TreeGrafter"/>
</dbReference>
<evidence type="ECO:0000313" key="4">
    <source>
        <dbReference type="EMBL" id="THU33476.1"/>
    </source>
</evidence>
<gene>
    <name evidence="4" type="ORF">FAM09_25340</name>
</gene>
<dbReference type="Pfam" id="PF01596">
    <property type="entry name" value="Methyltransf_3"/>
    <property type="match status" value="1"/>
</dbReference>
<dbReference type="PANTHER" id="PTHR10509">
    <property type="entry name" value="O-METHYLTRANSFERASE-RELATED"/>
    <property type="match status" value="1"/>
</dbReference>
<dbReference type="InterPro" id="IPR029063">
    <property type="entry name" value="SAM-dependent_MTases_sf"/>
</dbReference>
<dbReference type="InterPro" id="IPR050362">
    <property type="entry name" value="Cation-dep_OMT"/>
</dbReference>